<organism evidence="1 2">
    <name type="scientific">Meganyctiphanes norvegica</name>
    <name type="common">Northern krill</name>
    <name type="synonym">Thysanopoda norvegica</name>
    <dbReference type="NCBI Taxonomy" id="48144"/>
    <lineage>
        <taxon>Eukaryota</taxon>
        <taxon>Metazoa</taxon>
        <taxon>Ecdysozoa</taxon>
        <taxon>Arthropoda</taxon>
        <taxon>Crustacea</taxon>
        <taxon>Multicrustacea</taxon>
        <taxon>Malacostraca</taxon>
        <taxon>Eumalacostraca</taxon>
        <taxon>Eucarida</taxon>
        <taxon>Euphausiacea</taxon>
        <taxon>Euphausiidae</taxon>
        <taxon>Meganyctiphanes</taxon>
    </lineage>
</organism>
<name>A0AAV2QBE4_MEGNR</name>
<proteinExistence type="predicted"/>
<evidence type="ECO:0008006" key="3">
    <source>
        <dbReference type="Google" id="ProtNLM"/>
    </source>
</evidence>
<protein>
    <recommendedName>
        <fullName evidence="3">Secreted protein</fullName>
    </recommendedName>
</protein>
<dbReference type="Proteomes" id="UP001497623">
    <property type="component" value="Unassembled WGS sequence"/>
</dbReference>
<comment type="caution">
    <text evidence="1">The sequence shown here is derived from an EMBL/GenBank/DDBJ whole genome shotgun (WGS) entry which is preliminary data.</text>
</comment>
<sequence>STAPQSAVKFTVSAVLVKMKVLIAVVGVLALVVVQQVQAQGDIREQFGAACGALSRRDCIKRIRACRRVNTAMTNDISSASDILKCTQKMDVPLDNIIDAFNKFNNGEGDAPTLDSFGVTEGIMKELRNCIFGARGLLDSAGNVDKEAVKASTEATLKRILGPNQPNLLDSIMNAKETCGKPTVDTMKDHRDCMNQICLDNINA</sequence>
<dbReference type="EMBL" id="CAXKWB010005297">
    <property type="protein sequence ID" value="CAL4077725.1"/>
    <property type="molecule type" value="Genomic_DNA"/>
</dbReference>
<evidence type="ECO:0000313" key="2">
    <source>
        <dbReference type="Proteomes" id="UP001497623"/>
    </source>
</evidence>
<accession>A0AAV2QBE4</accession>
<gene>
    <name evidence="1" type="ORF">MNOR_LOCUS10487</name>
</gene>
<dbReference type="AlphaFoldDB" id="A0AAV2QBE4"/>
<evidence type="ECO:0000313" key="1">
    <source>
        <dbReference type="EMBL" id="CAL4077725.1"/>
    </source>
</evidence>
<keyword evidence="2" id="KW-1185">Reference proteome</keyword>
<reference evidence="1 2" key="1">
    <citation type="submission" date="2024-05" db="EMBL/GenBank/DDBJ databases">
        <authorList>
            <person name="Wallberg A."/>
        </authorList>
    </citation>
    <scope>NUCLEOTIDE SEQUENCE [LARGE SCALE GENOMIC DNA]</scope>
</reference>
<feature type="non-terminal residue" evidence="1">
    <location>
        <position position="1"/>
    </location>
</feature>